<sequence length="162" mass="18716">MKEKFNSLRDKFPEISTLLRPPTTDSTLLAKAKSLDLPSDYYDIYSMFDGEEDDSNGVFGLHKLLPLSESLAKQITDKDELKDIPNKYQYDLFVPVFKTPGRQMIGYAKHGDEWDFAEYDIWLSKHQEESVNGFLHVFFDKLEKDGYTTEDGINGLIDIDEM</sequence>
<dbReference type="AlphaFoldDB" id="A0A1H4GFD0"/>
<organism evidence="1 2">
    <name type="scientific">Marinobacterium iners DSM 11526</name>
    <dbReference type="NCBI Taxonomy" id="1122198"/>
    <lineage>
        <taxon>Bacteria</taxon>
        <taxon>Pseudomonadati</taxon>
        <taxon>Pseudomonadota</taxon>
        <taxon>Gammaproteobacteria</taxon>
        <taxon>Oceanospirillales</taxon>
        <taxon>Oceanospirillaceae</taxon>
        <taxon>Marinobacterium</taxon>
    </lineage>
</organism>
<name>A0A1H4GFD0_9GAMM</name>
<accession>A0A1H4GFD0</accession>
<evidence type="ECO:0000313" key="2">
    <source>
        <dbReference type="Proteomes" id="UP000242469"/>
    </source>
</evidence>
<dbReference type="OrthoDB" id="9846590at2"/>
<proteinExistence type="predicted"/>
<reference evidence="2" key="1">
    <citation type="submission" date="2016-10" db="EMBL/GenBank/DDBJ databases">
        <authorList>
            <person name="Varghese N."/>
            <person name="Submissions S."/>
        </authorList>
    </citation>
    <scope>NUCLEOTIDE SEQUENCE [LARGE SCALE GENOMIC DNA]</scope>
    <source>
        <strain evidence="2">DSM 11526</strain>
    </source>
</reference>
<keyword evidence="2" id="KW-1185">Reference proteome</keyword>
<dbReference type="Proteomes" id="UP000242469">
    <property type="component" value="Unassembled WGS sequence"/>
</dbReference>
<gene>
    <name evidence="1" type="ORF">SAMN02745729_11616</name>
</gene>
<dbReference type="STRING" id="1122198.SAMN02745729_11616"/>
<protein>
    <recommendedName>
        <fullName evidence="3">SMI1 / KNR4 family (SUKH-1)</fullName>
    </recommendedName>
</protein>
<evidence type="ECO:0008006" key="3">
    <source>
        <dbReference type="Google" id="ProtNLM"/>
    </source>
</evidence>
<dbReference type="EMBL" id="FNRJ01000016">
    <property type="protein sequence ID" value="SEB08289.1"/>
    <property type="molecule type" value="Genomic_DNA"/>
</dbReference>
<evidence type="ECO:0000313" key="1">
    <source>
        <dbReference type="EMBL" id="SEB08289.1"/>
    </source>
</evidence>
<dbReference type="RefSeq" id="WP_091827565.1">
    <property type="nucleotide sequence ID" value="NZ_FNRJ01000016.1"/>
</dbReference>